<feature type="domain" description="Protein kinase" evidence="9">
    <location>
        <begin position="9"/>
        <end position="272"/>
    </location>
</feature>
<dbReference type="PROSITE" id="PS00108">
    <property type="entry name" value="PROTEIN_KINASE_ST"/>
    <property type="match status" value="1"/>
</dbReference>
<dbReference type="RefSeq" id="WP_306748779.1">
    <property type="nucleotide sequence ID" value="NZ_NSDM01000012.1"/>
</dbReference>
<evidence type="ECO:0000256" key="3">
    <source>
        <dbReference type="ARBA" id="ARBA00022679"/>
    </source>
</evidence>
<keyword evidence="3" id="KW-0808">Transferase</keyword>
<proteinExistence type="predicted"/>
<keyword evidence="11" id="KW-1185">Reference proteome</keyword>
<feature type="region of interest" description="Disordered" evidence="8">
    <location>
        <begin position="335"/>
        <end position="365"/>
    </location>
</feature>
<evidence type="ECO:0000313" key="11">
    <source>
        <dbReference type="Proteomes" id="UP001225605"/>
    </source>
</evidence>
<dbReference type="EMBL" id="NSDM01000012">
    <property type="protein sequence ID" value="MDQ2587288.1"/>
    <property type="molecule type" value="Genomic_DNA"/>
</dbReference>
<comment type="caution">
    <text evidence="10">The sequence shown here is derived from an EMBL/GenBank/DDBJ whole genome shotgun (WGS) entry which is preliminary data.</text>
</comment>
<keyword evidence="5 10" id="KW-0418">Kinase</keyword>
<dbReference type="CDD" id="cd14014">
    <property type="entry name" value="STKc_PknB_like"/>
    <property type="match status" value="1"/>
</dbReference>
<organism evidence="10 11">
    <name type="scientific">Saccharothrix yanglingensis</name>
    <dbReference type="NCBI Taxonomy" id="659496"/>
    <lineage>
        <taxon>Bacteria</taxon>
        <taxon>Bacillati</taxon>
        <taxon>Actinomycetota</taxon>
        <taxon>Actinomycetes</taxon>
        <taxon>Pseudonocardiales</taxon>
        <taxon>Pseudonocardiaceae</taxon>
        <taxon>Saccharothrix</taxon>
    </lineage>
</organism>
<dbReference type="Proteomes" id="UP001225605">
    <property type="component" value="Unassembled WGS sequence"/>
</dbReference>
<dbReference type="Pfam" id="PF00069">
    <property type="entry name" value="Pkinase"/>
    <property type="match status" value="1"/>
</dbReference>
<keyword evidence="4 7" id="KW-0547">Nucleotide-binding</keyword>
<keyword evidence="6 7" id="KW-0067">ATP-binding</keyword>
<reference evidence="10 11" key="1">
    <citation type="submission" date="2017-06" db="EMBL/GenBank/DDBJ databases">
        <title>Cultured bacterium strain Saccharothrix yanglingensis Hhs.015.</title>
        <authorList>
            <person name="Xia Y."/>
        </authorList>
    </citation>
    <scope>NUCLEOTIDE SEQUENCE [LARGE SCALE GENOMIC DNA]</scope>
    <source>
        <strain evidence="10 11">Hhs.015</strain>
    </source>
</reference>
<dbReference type="PANTHER" id="PTHR43289">
    <property type="entry name" value="MITOGEN-ACTIVATED PROTEIN KINASE KINASE KINASE 20-RELATED"/>
    <property type="match status" value="1"/>
</dbReference>
<evidence type="ECO:0000313" key="10">
    <source>
        <dbReference type="EMBL" id="MDQ2587288.1"/>
    </source>
</evidence>
<evidence type="ECO:0000256" key="7">
    <source>
        <dbReference type="PROSITE-ProRule" id="PRU10141"/>
    </source>
</evidence>
<feature type="binding site" evidence="7">
    <location>
        <position position="38"/>
    </location>
    <ligand>
        <name>ATP</name>
        <dbReference type="ChEBI" id="CHEBI:30616"/>
    </ligand>
</feature>
<sequence>MTPPDIPGFSHRRELGRGGFATVHAYFQHSTEREVAVKVLNDAGLPEQVRDMFIDEAKAMAKVGSHDNIVTVYSADQAADGRLYLVMEYYSGSDLKEASARQPLPVPRVLDVGVKIASAVETAHRAHILHRDIKPANILVNSYQKPALTDFGIAEKLVGPVKGDHVMLSVPWSPPEVVRPTGGEPGVSAEVYSLGATLWHLLSGHAPFFAPGGDNSLAAMETRILRGGPPPTGRAPRLLEVLLHRAMSVDPAARPRSAVELARQLQAVQAELGLPVTELALESEPVRLLETPREPLREAPADLTATRHRAVPHEAAPRQAGPIFEVVPYRPVVHTGPAAPRPAPPSATVLRPSPPSPPTSPPTPPRAVKWPVVLAVGGVLTLVVVGGLVLSASGDEGAVPTSSSRVADVGGDVDAGGDDTPPGKPTVTATRVDPATLRFAWTYSAAQDSDTFAWRTPDGTLSGTAEEPTADVPSPGPLCLQVKVVRADGRNAAVDWSPQGCGS</sequence>
<dbReference type="SMART" id="SM00220">
    <property type="entry name" value="S_TKc"/>
    <property type="match status" value="1"/>
</dbReference>
<dbReference type="InterPro" id="IPR000719">
    <property type="entry name" value="Prot_kinase_dom"/>
</dbReference>
<evidence type="ECO:0000256" key="5">
    <source>
        <dbReference type="ARBA" id="ARBA00022777"/>
    </source>
</evidence>
<dbReference type="GO" id="GO:0004674">
    <property type="term" value="F:protein serine/threonine kinase activity"/>
    <property type="evidence" value="ECO:0007669"/>
    <property type="project" value="UniProtKB-KW"/>
</dbReference>
<dbReference type="PROSITE" id="PS00107">
    <property type="entry name" value="PROTEIN_KINASE_ATP"/>
    <property type="match status" value="1"/>
</dbReference>
<protein>
    <recommendedName>
        <fullName evidence="1">non-specific serine/threonine protein kinase</fullName>
        <ecNumber evidence="1">2.7.11.1</ecNumber>
    </recommendedName>
</protein>
<evidence type="ECO:0000256" key="2">
    <source>
        <dbReference type="ARBA" id="ARBA00022527"/>
    </source>
</evidence>
<dbReference type="InterPro" id="IPR011009">
    <property type="entry name" value="Kinase-like_dom_sf"/>
</dbReference>
<dbReference type="PROSITE" id="PS50011">
    <property type="entry name" value="PROTEIN_KINASE_DOM"/>
    <property type="match status" value="1"/>
</dbReference>
<dbReference type="Gene3D" id="1.10.510.10">
    <property type="entry name" value="Transferase(Phosphotransferase) domain 1"/>
    <property type="match status" value="1"/>
</dbReference>
<evidence type="ECO:0000256" key="6">
    <source>
        <dbReference type="ARBA" id="ARBA00022840"/>
    </source>
</evidence>
<dbReference type="SUPFAM" id="SSF56112">
    <property type="entry name" value="Protein kinase-like (PK-like)"/>
    <property type="match status" value="1"/>
</dbReference>
<dbReference type="InterPro" id="IPR008271">
    <property type="entry name" value="Ser/Thr_kinase_AS"/>
</dbReference>
<evidence type="ECO:0000256" key="1">
    <source>
        <dbReference type="ARBA" id="ARBA00012513"/>
    </source>
</evidence>
<gene>
    <name evidence="10" type="ORF">CKY47_25545</name>
</gene>
<evidence type="ECO:0000259" key="9">
    <source>
        <dbReference type="PROSITE" id="PS50011"/>
    </source>
</evidence>
<feature type="region of interest" description="Disordered" evidence="8">
    <location>
        <begin position="393"/>
        <end position="427"/>
    </location>
</feature>
<evidence type="ECO:0000256" key="8">
    <source>
        <dbReference type="SAM" id="MobiDB-lite"/>
    </source>
</evidence>
<name>A0ABU0X569_9PSEU</name>
<dbReference type="InterPro" id="IPR017441">
    <property type="entry name" value="Protein_kinase_ATP_BS"/>
</dbReference>
<feature type="compositionally biased region" description="Pro residues" evidence="8">
    <location>
        <begin position="352"/>
        <end position="365"/>
    </location>
</feature>
<accession>A0ABU0X569</accession>
<dbReference type="PANTHER" id="PTHR43289:SF6">
    <property type="entry name" value="SERINE_THREONINE-PROTEIN KINASE NEKL-3"/>
    <property type="match status" value="1"/>
</dbReference>
<dbReference type="EC" id="2.7.11.1" evidence="1"/>
<keyword evidence="2 10" id="KW-0723">Serine/threonine-protein kinase</keyword>
<evidence type="ECO:0000256" key="4">
    <source>
        <dbReference type="ARBA" id="ARBA00022741"/>
    </source>
</evidence>